<comment type="catalytic activity">
    <reaction evidence="16">
        <text>a CDP-1,2-diacyl-sn-glycerol + sn-glycerol 3-phosphate = a 1,2-diacyl-sn-glycero-3-phospho-(1'-sn-glycero-3'-phosphate) + CMP + H(+)</text>
        <dbReference type="Rhea" id="RHEA:12593"/>
        <dbReference type="ChEBI" id="CHEBI:15378"/>
        <dbReference type="ChEBI" id="CHEBI:57597"/>
        <dbReference type="ChEBI" id="CHEBI:58332"/>
        <dbReference type="ChEBI" id="CHEBI:60110"/>
        <dbReference type="ChEBI" id="CHEBI:60377"/>
        <dbReference type="EC" id="2.7.8.5"/>
    </reaction>
</comment>
<dbReference type="PIRSF" id="PIRSF000847">
    <property type="entry name" value="Phos_ph_gly_syn"/>
    <property type="match status" value="1"/>
</dbReference>
<proteinExistence type="inferred from homology"/>
<organism evidence="19 20">
    <name type="scientific">[Bacteroides] pectinophilus ATCC 43243</name>
    <dbReference type="NCBI Taxonomy" id="483218"/>
    <lineage>
        <taxon>Bacteria</taxon>
        <taxon>Bacillati</taxon>
        <taxon>Bacillota</taxon>
        <taxon>Clostridia</taxon>
        <taxon>Eubacteriales</taxon>
    </lineage>
</organism>
<accession>B7AQS0</accession>
<feature type="transmembrane region" description="Helical" evidence="18">
    <location>
        <begin position="113"/>
        <end position="132"/>
    </location>
</feature>
<dbReference type="GO" id="GO:0008444">
    <property type="term" value="F:CDP-diacylglycerol-glycerol-3-phosphate 3-phosphatidyltransferase activity"/>
    <property type="evidence" value="ECO:0007669"/>
    <property type="project" value="UniProtKB-EC"/>
</dbReference>
<dbReference type="UniPathway" id="UPA00084">
    <property type="reaction ID" value="UER00503"/>
</dbReference>
<feature type="transmembrane region" description="Helical" evidence="18">
    <location>
        <begin position="21"/>
        <end position="45"/>
    </location>
</feature>
<comment type="pathway">
    <text evidence="3">Phospholipid metabolism; phosphatidylglycerol biosynthesis; phosphatidylglycerol from CDP-diacylglycerol: step 1/2.</text>
</comment>
<dbReference type="InterPro" id="IPR043130">
    <property type="entry name" value="CDP-OH_PTrfase_TM_dom"/>
</dbReference>
<keyword evidence="7" id="KW-0444">Lipid biosynthesis</keyword>
<comment type="function">
    <text evidence="1">This protein catalyzes the committed step to the synthesis of the acidic phospholipids.</text>
</comment>
<keyword evidence="12 18" id="KW-0472">Membrane</keyword>
<dbReference type="Proteomes" id="UP000003136">
    <property type="component" value="Unassembled WGS sequence"/>
</dbReference>
<keyword evidence="10 18" id="KW-1133">Transmembrane helix</keyword>
<dbReference type="PROSITE" id="PS00379">
    <property type="entry name" value="CDP_ALCOHOL_P_TRANSF"/>
    <property type="match status" value="1"/>
</dbReference>
<evidence type="ECO:0000256" key="3">
    <source>
        <dbReference type="ARBA" id="ARBA00005042"/>
    </source>
</evidence>
<evidence type="ECO:0000256" key="7">
    <source>
        <dbReference type="ARBA" id="ARBA00022516"/>
    </source>
</evidence>
<dbReference type="PANTHER" id="PTHR14269">
    <property type="entry name" value="CDP-DIACYLGLYCEROL--GLYCEROL-3-PHOSPHATE 3-PHOSPHATIDYLTRANSFERASE-RELATED"/>
    <property type="match status" value="1"/>
</dbReference>
<dbReference type="STRING" id="483218.BACPEC_01027"/>
<evidence type="ECO:0000256" key="15">
    <source>
        <dbReference type="ARBA" id="ARBA00033018"/>
    </source>
</evidence>
<dbReference type="AlphaFoldDB" id="B7AQS0"/>
<keyword evidence="9 18" id="KW-0812">Transmembrane</keyword>
<evidence type="ECO:0000256" key="6">
    <source>
        <dbReference type="ARBA" id="ARBA00014944"/>
    </source>
</evidence>
<evidence type="ECO:0000256" key="18">
    <source>
        <dbReference type="SAM" id="Phobius"/>
    </source>
</evidence>
<gene>
    <name evidence="19" type="ORF">BACPEC_01027</name>
</gene>
<evidence type="ECO:0000313" key="20">
    <source>
        <dbReference type="Proteomes" id="UP000003136"/>
    </source>
</evidence>
<reference evidence="19 20" key="1">
    <citation type="submission" date="2008-11" db="EMBL/GenBank/DDBJ databases">
        <title>Draft genome sequence of Bacteroides pectinophilus (ATCC 43243).</title>
        <authorList>
            <person name="Sudarsanam P."/>
            <person name="Ley R."/>
            <person name="Guruge J."/>
            <person name="Turnbaugh P.J."/>
            <person name="Mahowald M."/>
            <person name="Liep D."/>
            <person name="Gordon J."/>
        </authorList>
    </citation>
    <scope>NUCLEOTIDE SEQUENCE [LARGE SCALE GENOMIC DNA]</scope>
    <source>
        <strain evidence="19 20">ATCC 43243</strain>
    </source>
</reference>
<dbReference type="InterPro" id="IPR000462">
    <property type="entry name" value="CDP-OH_P_trans"/>
</dbReference>
<evidence type="ECO:0000256" key="4">
    <source>
        <dbReference type="ARBA" id="ARBA00010441"/>
    </source>
</evidence>
<sequence length="211" mass="23782">MEIMMKDQQKTLFRMHFEPGDLIKLPNILCYIRIILVPVFCWLYLNAGTPHDFAMAAVVVIVSGLTDFLDGQIARRCNMITDLGKVLDPIADKLMQLAMLVCATVRVHYMAVLVGVLVIKEIVTAVVGAVVIKTCRKRLNGAKWYGKVCTFVLYVIMIAFILLPDIPSNIRTILFALCLISLAVSFIMYIRIYAIMIADTKKRGDAEFKVY</sequence>
<evidence type="ECO:0000256" key="16">
    <source>
        <dbReference type="ARBA" id="ARBA00048586"/>
    </source>
</evidence>
<keyword evidence="20" id="KW-1185">Reference proteome</keyword>
<evidence type="ECO:0000313" key="19">
    <source>
        <dbReference type="EMBL" id="EEC58042.1"/>
    </source>
</evidence>
<dbReference type="eggNOG" id="COG0558">
    <property type="taxonomic scope" value="Bacteria"/>
</dbReference>
<dbReference type="HOGENOM" id="CLU_051314_6_3_9"/>
<evidence type="ECO:0000256" key="13">
    <source>
        <dbReference type="ARBA" id="ARBA00023209"/>
    </source>
</evidence>
<evidence type="ECO:0000256" key="11">
    <source>
        <dbReference type="ARBA" id="ARBA00023098"/>
    </source>
</evidence>
<dbReference type="Gene3D" id="1.20.120.1760">
    <property type="match status" value="1"/>
</dbReference>
<dbReference type="InterPro" id="IPR004570">
    <property type="entry name" value="Phosphatidylglycerol_P_synth"/>
</dbReference>
<keyword evidence="11" id="KW-0443">Lipid metabolism</keyword>
<comment type="similarity">
    <text evidence="4 17">Belongs to the CDP-alcohol phosphatidyltransferase class-I family.</text>
</comment>
<dbReference type="GO" id="GO:0006655">
    <property type="term" value="P:phosphatidylglycerol biosynthetic process"/>
    <property type="evidence" value="ECO:0007669"/>
    <property type="project" value="UniProtKB-UniPathway"/>
</dbReference>
<evidence type="ECO:0000256" key="9">
    <source>
        <dbReference type="ARBA" id="ARBA00022692"/>
    </source>
</evidence>
<evidence type="ECO:0000256" key="14">
    <source>
        <dbReference type="ARBA" id="ARBA00023264"/>
    </source>
</evidence>
<dbReference type="PANTHER" id="PTHR14269:SF62">
    <property type="entry name" value="CDP-DIACYLGLYCEROL--GLYCEROL-3-PHOSPHATE 3-PHOSPHATIDYLTRANSFERASE 1, CHLOROPLASTIC"/>
    <property type="match status" value="1"/>
</dbReference>
<name>B7AQS0_9FIRM</name>
<keyword evidence="13" id="KW-0594">Phospholipid biosynthesis</keyword>
<evidence type="ECO:0000256" key="1">
    <source>
        <dbReference type="ARBA" id="ARBA00003973"/>
    </source>
</evidence>
<protein>
    <recommendedName>
        <fullName evidence="6">CDP-diacylglycerol--glycerol-3-phosphate 3-phosphatidyltransferase</fullName>
        <ecNumber evidence="5">2.7.8.5</ecNumber>
    </recommendedName>
    <alternativeName>
        <fullName evidence="15">Phosphatidylglycerophosphate synthase</fullName>
    </alternativeName>
</protein>
<feature type="transmembrane region" description="Helical" evidence="18">
    <location>
        <begin position="170"/>
        <end position="194"/>
    </location>
</feature>
<dbReference type="GO" id="GO:0016020">
    <property type="term" value="C:membrane"/>
    <property type="evidence" value="ECO:0007669"/>
    <property type="project" value="UniProtKB-SubCell"/>
</dbReference>
<dbReference type="EMBL" id="ABVQ01000035">
    <property type="protein sequence ID" value="EEC58042.1"/>
    <property type="molecule type" value="Genomic_DNA"/>
</dbReference>
<keyword evidence="14" id="KW-1208">Phospholipid metabolism</keyword>
<keyword evidence="8 17" id="KW-0808">Transferase</keyword>
<dbReference type="InterPro" id="IPR048254">
    <property type="entry name" value="CDP_ALCOHOL_P_TRANSF_CS"/>
</dbReference>
<feature type="transmembrane region" description="Helical" evidence="18">
    <location>
        <begin position="144"/>
        <end position="164"/>
    </location>
</feature>
<comment type="subcellular location">
    <subcellularLocation>
        <location evidence="2">Membrane</location>
        <topology evidence="2">Multi-pass membrane protein</topology>
    </subcellularLocation>
</comment>
<dbReference type="EC" id="2.7.8.5" evidence="5"/>
<evidence type="ECO:0000256" key="2">
    <source>
        <dbReference type="ARBA" id="ARBA00004141"/>
    </source>
</evidence>
<reference evidence="19 20" key="2">
    <citation type="submission" date="2008-11" db="EMBL/GenBank/DDBJ databases">
        <authorList>
            <person name="Fulton L."/>
            <person name="Clifton S."/>
            <person name="Fulton B."/>
            <person name="Xu J."/>
            <person name="Minx P."/>
            <person name="Pepin K.H."/>
            <person name="Johnson M."/>
            <person name="Bhonagiri V."/>
            <person name="Nash W.E."/>
            <person name="Mardis E.R."/>
            <person name="Wilson R.K."/>
        </authorList>
    </citation>
    <scope>NUCLEOTIDE SEQUENCE [LARGE SCALE GENOMIC DNA]</scope>
    <source>
        <strain evidence="19 20">ATCC 43243</strain>
    </source>
</reference>
<dbReference type="InterPro" id="IPR050324">
    <property type="entry name" value="CDP-alcohol_PTase-I"/>
</dbReference>
<evidence type="ECO:0000256" key="12">
    <source>
        <dbReference type="ARBA" id="ARBA00023136"/>
    </source>
</evidence>
<evidence type="ECO:0000256" key="8">
    <source>
        <dbReference type="ARBA" id="ARBA00022679"/>
    </source>
</evidence>
<evidence type="ECO:0000256" key="5">
    <source>
        <dbReference type="ARBA" id="ARBA00013170"/>
    </source>
</evidence>
<evidence type="ECO:0000256" key="17">
    <source>
        <dbReference type="RuleBase" id="RU003750"/>
    </source>
</evidence>
<dbReference type="Pfam" id="PF01066">
    <property type="entry name" value="CDP-OH_P_transf"/>
    <property type="match status" value="1"/>
</dbReference>
<evidence type="ECO:0000256" key="10">
    <source>
        <dbReference type="ARBA" id="ARBA00022989"/>
    </source>
</evidence>